<sequence length="103" mass="10624">MAYPDLYSFPSFRDGSTAFQVSSRAAAPSGILDAPSPQRNNGPQRVLQGGRETGTRVALPRGTSGAVRIAGVVSVLVGVGSSSSDTRAITSRPCRCSHSIAFA</sequence>
<accession>A0A8T0MN57</accession>
<evidence type="ECO:0000313" key="3">
    <source>
        <dbReference type="Proteomes" id="UP000823388"/>
    </source>
</evidence>
<dbReference type="Proteomes" id="UP000823388">
    <property type="component" value="Chromosome 9N"/>
</dbReference>
<name>A0A8T0MN57_PANVG</name>
<reference evidence="2" key="1">
    <citation type="submission" date="2020-05" db="EMBL/GenBank/DDBJ databases">
        <title>WGS assembly of Panicum virgatum.</title>
        <authorList>
            <person name="Lovell J.T."/>
            <person name="Jenkins J."/>
            <person name="Shu S."/>
            <person name="Juenger T.E."/>
            <person name="Schmutz J."/>
        </authorList>
    </citation>
    <scope>NUCLEOTIDE SEQUENCE</scope>
    <source>
        <strain evidence="2">AP13</strain>
    </source>
</reference>
<proteinExistence type="predicted"/>
<evidence type="ECO:0000256" key="1">
    <source>
        <dbReference type="SAM" id="MobiDB-lite"/>
    </source>
</evidence>
<evidence type="ECO:0000313" key="2">
    <source>
        <dbReference type="EMBL" id="KAG2538710.1"/>
    </source>
</evidence>
<gene>
    <name evidence="2" type="ORF">PVAP13_9NG351014</name>
</gene>
<keyword evidence="3" id="KW-1185">Reference proteome</keyword>
<dbReference type="EMBL" id="CM029054">
    <property type="protein sequence ID" value="KAG2538710.1"/>
    <property type="molecule type" value="Genomic_DNA"/>
</dbReference>
<protein>
    <submittedName>
        <fullName evidence="2">Uncharacterized protein</fullName>
    </submittedName>
</protein>
<feature type="region of interest" description="Disordered" evidence="1">
    <location>
        <begin position="28"/>
        <end position="58"/>
    </location>
</feature>
<comment type="caution">
    <text evidence="2">The sequence shown here is derived from an EMBL/GenBank/DDBJ whole genome shotgun (WGS) entry which is preliminary data.</text>
</comment>
<dbReference type="AlphaFoldDB" id="A0A8T0MN57"/>
<organism evidence="2 3">
    <name type="scientific">Panicum virgatum</name>
    <name type="common">Blackwell switchgrass</name>
    <dbReference type="NCBI Taxonomy" id="38727"/>
    <lineage>
        <taxon>Eukaryota</taxon>
        <taxon>Viridiplantae</taxon>
        <taxon>Streptophyta</taxon>
        <taxon>Embryophyta</taxon>
        <taxon>Tracheophyta</taxon>
        <taxon>Spermatophyta</taxon>
        <taxon>Magnoliopsida</taxon>
        <taxon>Liliopsida</taxon>
        <taxon>Poales</taxon>
        <taxon>Poaceae</taxon>
        <taxon>PACMAD clade</taxon>
        <taxon>Panicoideae</taxon>
        <taxon>Panicodae</taxon>
        <taxon>Paniceae</taxon>
        <taxon>Panicinae</taxon>
        <taxon>Panicum</taxon>
        <taxon>Panicum sect. Hiantes</taxon>
    </lineage>
</organism>